<keyword evidence="1" id="KW-0732">Signal</keyword>
<evidence type="ECO:0000256" key="3">
    <source>
        <dbReference type="ARBA" id="ARBA00022803"/>
    </source>
</evidence>
<dbReference type="PANTHER" id="PTHR45586">
    <property type="entry name" value="TPR REPEAT-CONTAINING PROTEIN PA4667"/>
    <property type="match status" value="1"/>
</dbReference>
<dbReference type="Gene3D" id="1.25.40.10">
    <property type="entry name" value="Tetratricopeptide repeat domain"/>
    <property type="match status" value="8"/>
</dbReference>
<evidence type="ECO:0000313" key="6">
    <source>
        <dbReference type="EMBL" id="RJP17549.1"/>
    </source>
</evidence>
<dbReference type="InterPro" id="IPR011717">
    <property type="entry name" value="TPR-4"/>
</dbReference>
<dbReference type="SMART" id="SM00028">
    <property type="entry name" value="TPR"/>
    <property type="match status" value="10"/>
</dbReference>
<evidence type="ECO:0000256" key="2">
    <source>
        <dbReference type="ARBA" id="ARBA00022737"/>
    </source>
</evidence>
<reference evidence="6 7" key="1">
    <citation type="journal article" date="2017" name="ISME J.">
        <title>Energy and carbon metabolisms in a deep terrestrial subsurface fluid microbial community.</title>
        <authorList>
            <person name="Momper L."/>
            <person name="Jungbluth S.P."/>
            <person name="Lee M.D."/>
            <person name="Amend J.P."/>
        </authorList>
    </citation>
    <scope>NUCLEOTIDE SEQUENCE [LARGE SCALE GENOMIC DNA]</scope>
    <source>
        <strain evidence="6">SURF_5</strain>
    </source>
</reference>
<dbReference type="GO" id="GO:0042802">
    <property type="term" value="F:identical protein binding"/>
    <property type="evidence" value="ECO:0007669"/>
    <property type="project" value="InterPro"/>
</dbReference>
<keyword evidence="3 4" id="KW-0802">TPR repeat</keyword>
<proteinExistence type="predicted"/>
<accession>A0A3A4NDA3</accession>
<dbReference type="InterPro" id="IPR019734">
    <property type="entry name" value="TPR_rpt"/>
</dbReference>
<dbReference type="InterPro" id="IPR051012">
    <property type="entry name" value="CellSynth/LPSAsmb/PSIAsmb"/>
</dbReference>
<dbReference type="Pfam" id="PF13525">
    <property type="entry name" value="YfiO"/>
    <property type="match status" value="1"/>
</dbReference>
<dbReference type="InterPro" id="IPR039565">
    <property type="entry name" value="BamD-like"/>
</dbReference>
<evidence type="ECO:0000259" key="5">
    <source>
        <dbReference type="Pfam" id="PF13525"/>
    </source>
</evidence>
<dbReference type="SUPFAM" id="SSF48452">
    <property type="entry name" value="TPR-like"/>
    <property type="match status" value="5"/>
</dbReference>
<feature type="domain" description="Outer membrane lipoprotein BamD-like" evidence="5">
    <location>
        <begin position="129"/>
        <end position="208"/>
    </location>
</feature>
<evidence type="ECO:0000256" key="4">
    <source>
        <dbReference type="PROSITE-ProRule" id="PRU00339"/>
    </source>
</evidence>
<organism evidence="6 7">
    <name type="scientific">Abyssobacteria bacterium (strain SURF_5)</name>
    <dbReference type="NCBI Taxonomy" id="2093360"/>
    <lineage>
        <taxon>Bacteria</taxon>
        <taxon>Pseudomonadati</taxon>
        <taxon>Candidatus Hydrogenedentota</taxon>
        <taxon>Candidatus Abyssobacteria</taxon>
    </lineage>
</organism>
<evidence type="ECO:0000313" key="7">
    <source>
        <dbReference type="Proteomes" id="UP000265882"/>
    </source>
</evidence>
<evidence type="ECO:0000256" key="1">
    <source>
        <dbReference type="ARBA" id="ARBA00022729"/>
    </source>
</evidence>
<dbReference type="PROSITE" id="PS50005">
    <property type="entry name" value="TPR"/>
    <property type="match status" value="2"/>
</dbReference>
<comment type="caution">
    <text evidence="6">The sequence shown here is derived from an EMBL/GenBank/DDBJ whole genome shotgun (WGS) entry which is preliminary data.</text>
</comment>
<sequence>MFHINLRRHQRTFQPKSAGSYWRYLPKGEMRQLRRPLAAAAFLFLVFVTSFLAAADQGSDFNRIQAALRAGDVLEAQGLLENFLEEYPSGRRVAEARYLLGQLYYRKAAYKEAGEAFARILTDHPDWEQSDKALYGLAMSQVGMLNYSSAARSLSNFLTLHPKSELRPDVLYWLGEAYYRWQDYAAALERFEEFLKLYPDHSLCEYALDSSGWCLEQLNRHADAVVRRREFLNRFRNSSFADTARYCLAGDLLKAGKKKEAADLYVELAKAETDSTRVKQSHLRAGFLLAETGRIEEAVGFLENVAAATTGNERRLARAVLANCHLKAGDYQKAKTILLDLYKKDQAAEFGEDLQVALALIALGEFSQVTSFLSSSAVAQQGGSHEEVRRFLLGASWLNQGQYEKTVGIIDVPAAGKKLSQRAPDLLFSLAAAYLLLDQFDQAEPVLELLCGNKQFSAKMPQVHYYYGRCLFKREQYVAAKEQYEKFLESGRMNALDVPARYLLAESQAGAGELEQSLKSFRACLEKSPEGPVAASVSYQAGLMALMLRKYDAAVSLLMGLVEAGPSGPAGEAARHFAGIAYLRSGDPEKAARMFGPLIGRGPNGHLSDRTAIAYGLAEFGRGNLERAEAVFRELPLHFADTEMADSALFFAAASQFRRGLFSSAGIGFRGFAEVYSSNKLTGPALLWAAICEEKLNHPENALVFYQRALQKDLSGNERAAALAGRISACLATGDSERALTLLSPVAEDPEREAGEYAEFWAARLQYSLGHWMEAREALAHYAKGHPASPLADDALFFSGRAARMGHDYGGAISLYNDLNRLYPGNPFTENAAIELAECMLESGEVDGAVVEFERFIERNVSSPLRPVVLYDLGKALQRSGRFEQAIEQFKAVAGGNTGELAANSRFAIAECLAELDRSDEAVAELVGMVRGAYPRGWPERAQLQVARLLEREGQLDEARHLYEAVAQTYRQEAAGMVAQRAIDRLNTEKMISAR</sequence>
<keyword evidence="2" id="KW-0677">Repeat</keyword>
<dbReference type="Proteomes" id="UP000265882">
    <property type="component" value="Unassembled WGS sequence"/>
</dbReference>
<dbReference type="Pfam" id="PF07721">
    <property type="entry name" value="TPR_4"/>
    <property type="match status" value="1"/>
</dbReference>
<dbReference type="EMBL" id="QZKU01000114">
    <property type="protein sequence ID" value="RJP17549.1"/>
    <property type="molecule type" value="Genomic_DNA"/>
</dbReference>
<dbReference type="Pfam" id="PF13432">
    <property type="entry name" value="TPR_16"/>
    <property type="match status" value="5"/>
</dbReference>
<protein>
    <submittedName>
        <fullName evidence="6">Outer membrane protein assembly factor BamD</fullName>
    </submittedName>
</protein>
<dbReference type="AlphaFoldDB" id="A0A3A4NDA3"/>
<gene>
    <name evidence="6" type="primary">bamD</name>
    <name evidence="6" type="ORF">C4520_16425</name>
</gene>
<feature type="repeat" description="TPR" evidence="4">
    <location>
        <begin position="94"/>
        <end position="127"/>
    </location>
</feature>
<name>A0A3A4NDA3_ABYX5</name>
<feature type="repeat" description="TPR" evidence="4">
    <location>
        <begin position="168"/>
        <end position="201"/>
    </location>
</feature>
<dbReference type="PANTHER" id="PTHR45586:SF1">
    <property type="entry name" value="LIPOPOLYSACCHARIDE ASSEMBLY PROTEIN B"/>
    <property type="match status" value="1"/>
</dbReference>
<dbReference type="InterPro" id="IPR011990">
    <property type="entry name" value="TPR-like_helical_dom_sf"/>
</dbReference>